<keyword evidence="7" id="KW-1185">Reference proteome</keyword>
<dbReference type="GO" id="GO:0045292">
    <property type="term" value="P:mRNA cis splicing, via spliceosome"/>
    <property type="evidence" value="ECO:0007669"/>
    <property type="project" value="TreeGrafter"/>
</dbReference>
<dbReference type="Pfam" id="PF03517">
    <property type="entry name" value="Voldacs"/>
    <property type="match status" value="1"/>
</dbReference>
<name>A0AAE0F930_9CHLO</name>
<dbReference type="AlphaFoldDB" id="A0AAE0F930"/>
<evidence type="ECO:0000313" key="6">
    <source>
        <dbReference type="EMBL" id="KAK3255313.1"/>
    </source>
</evidence>
<accession>A0AAE0F930</accession>
<dbReference type="PANTHER" id="PTHR21399:SF0">
    <property type="entry name" value="METHYLOSOME SUBUNIT PICLN"/>
    <property type="match status" value="1"/>
</dbReference>
<dbReference type="InterPro" id="IPR039924">
    <property type="entry name" value="ICln/Lot5/Saf5"/>
</dbReference>
<keyword evidence="3" id="KW-0963">Cytoplasm</keyword>
<evidence type="ECO:0000256" key="5">
    <source>
        <dbReference type="SAM" id="MobiDB-lite"/>
    </source>
</evidence>
<dbReference type="EMBL" id="LGRX02022745">
    <property type="protein sequence ID" value="KAK3255313.1"/>
    <property type="molecule type" value="Genomic_DNA"/>
</dbReference>
<evidence type="ECO:0000256" key="1">
    <source>
        <dbReference type="ARBA" id="ARBA00004123"/>
    </source>
</evidence>
<dbReference type="Gene3D" id="2.30.29.30">
    <property type="entry name" value="Pleckstrin-homology domain (PH domain)/Phosphotyrosine-binding domain (PTB)"/>
    <property type="match status" value="1"/>
</dbReference>
<evidence type="ECO:0000313" key="7">
    <source>
        <dbReference type="Proteomes" id="UP001190700"/>
    </source>
</evidence>
<protein>
    <recommendedName>
        <fullName evidence="8">Chloride conductance regulatory protein ICln</fullName>
    </recommendedName>
</protein>
<dbReference type="PANTHER" id="PTHR21399">
    <property type="entry name" value="CHLORIDE CONDUCTANCE REGULATORY PROTEIN ICLN"/>
    <property type="match status" value="1"/>
</dbReference>
<dbReference type="GO" id="GO:0005681">
    <property type="term" value="C:spliceosomal complex"/>
    <property type="evidence" value="ECO:0007669"/>
    <property type="project" value="TreeGrafter"/>
</dbReference>
<evidence type="ECO:0000256" key="3">
    <source>
        <dbReference type="ARBA" id="ARBA00022490"/>
    </source>
</evidence>
<comment type="caution">
    <text evidence="6">The sequence shown here is derived from an EMBL/GenBank/DDBJ whole genome shotgun (WGS) entry which is preliminary data.</text>
</comment>
<dbReference type="GO" id="GO:0034715">
    <property type="term" value="C:pICln-Sm protein complex"/>
    <property type="evidence" value="ECO:0007669"/>
    <property type="project" value="TreeGrafter"/>
</dbReference>
<reference evidence="6 7" key="1">
    <citation type="journal article" date="2015" name="Genome Biol. Evol.">
        <title>Comparative Genomics of a Bacterivorous Green Alga Reveals Evolutionary Causalities and Consequences of Phago-Mixotrophic Mode of Nutrition.</title>
        <authorList>
            <person name="Burns J.A."/>
            <person name="Paasch A."/>
            <person name="Narechania A."/>
            <person name="Kim E."/>
        </authorList>
    </citation>
    <scope>NUCLEOTIDE SEQUENCE [LARGE SCALE GENOMIC DNA]</scope>
    <source>
        <strain evidence="6 7">PLY_AMNH</strain>
    </source>
</reference>
<gene>
    <name evidence="6" type="ORF">CYMTET_35500</name>
</gene>
<dbReference type="GO" id="GO:0005829">
    <property type="term" value="C:cytosol"/>
    <property type="evidence" value="ECO:0007669"/>
    <property type="project" value="TreeGrafter"/>
</dbReference>
<evidence type="ECO:0008006" key="8">
    <source>
        <dbReference type="Google" id="ProtNLM"/>
    </source>
</evidence>
<feature type="region of interest" description="Disordered" evidence="5">
    <location>
        <begin position="190"/>
        <end position="217"/>
    </location>
</feature>
<evidence type="ECO:0000256" key="4">
    <source>
        <dbReference type="ARBA" id="ARBA00023242"/>
    </source>
</evidence>
<organism evidence="6 7">
    <name type="scientific">Cymbomonas tetramitiformis</name>
    <dbReference type="NCBI Taxonomy" id="36881"/>
    <lineage>
        <taxon>Eukaryota</taxon>
        <taxon>Viridiplantae</taxon>
        <taxon>Chlorophyta</taxon>
        <taxon>Pyramimonadophyceae</taxon>
        <taxon>Pyramimonadales</taxon>
        <taxon>Pyramimonadaceae</taxon>
        <taxon>Cymbomonas</taxon>
    </lineage>
</organism>
<proteinExistence type="predicted"/>
<dbReference type="InterPro" id="IPR011993">
    <property type="entry name" value="PH-like_dom_sf"/>
</dbReference>
<feature type="region of interest" description="Disordered" evidence="5">
    <location>
        <begin position="1"/>
        <end position="20"/>
    </location>
</feature>
<evidence type="ECO:0000256" key="2">
    <source>
        <dbReference type="ARBA" id="ARBA00004496"/>
    </source>
</evidence>
<dbReference type="GO" id="GO:0000387">
    <property type="term" value="P:spliceosomal snRNP assembly"/>
    <property type="evidence" value="ECO:0007669"/>
    <property type="project" value="TreeGrafter"/>
</dbReference>
<keyword evidence="4" id="KW-0539">Nucleus</keyword>
<comment type="subcellular location">
    <subcellularLocation>
        <location evidence="2">Cytoplasm</location>
    </subcellularLocation>
    <subcellularLocation>
        <location evidence="1">Nucleus</location>
    </subcellularLocation>
</comment>
<sequence>MEELPAGVEAVSNRDGSGSLIVNADDEEEIKYVMPNVSVLFGQEPVEATAGTVYVTTRRVAWLGESQGFGVTFRSITMHAISRDPEAHSQPCIYTQVESPESLGIGDDEDIEVTEMRLIPGDSEKLDELFRWLCDCAALNPDPDFDDQEDGAGEFYFDEEEIINGVGAEDRANMLDRFDAMLEMPTAGDFDQLISEDPGRFEDEDEGVVDDRMSNGA</sequence>
<dbReference type="Proteomes" id="UP001190700">
    <property type="component" value="Unassembled WGS sequence"/>
</dbReference>